<accession>A0A2N5C419</accession>
<dbReference type="RefSeq" id="WP_101684982.1">
    <property type="nucleotide sequence ID" value="NZ_PJRP01000021.1"/>
</dbReference>
<dbReference type="InterPro" id="IPR009826">
    <property type="entry name" value="DNA_circ_N"/>
</dbReference>
<comment type="caution">
    <text evidence="2">The sequence shown here is derived from an EMBL/GenBank/DDBJ whole genome shotgun (WGS) entry which is preliminary data.</text>
</comment>
<dbReference type="Proteomes" id="UP000234341">
    <property type="component" value="Unassembled WGS sequence"/>
</dbReference>
<name>A0A2N5C419_9BURK</name>
<reference evidence="2 3" key="1">
    <citation type="submission" date="2017-12" db="EMBL/GenBank/DDBJ databases">
        <title>Genome sequence of the active heterotrophic nitrifier-denitrifier, Cupriavidus pauculus UM1.</title>
        <authorList>
            <person name="Putonti C."/>
            <person name="Castignetti D."/>
        </authorList>
    </citation>
    <scope>NUCLEOTIDE SEQUENCE [LARGE SCALE GENOMIC DNA]</scope>
    <source>
        <strain evidence="2 3">UM1</strain>
    </source>
</reference>
<sequence>MGQAKILNAVGSIGGVASAASALAGALGGDLPGDWQSSLRQASYRGVPFGVLAGEVTFGRKNAVHRYPKRDGVWVEDMGREARLYHLTAFLVENSAVYGGGGVVGQRDRLIRAFETAGDGELVHPTLGRVKVSALEGHSLERWDTGRYFELTLVFIEAGERRFPTNGTSTGDALSAVADSLNAASVLSFAKQILSAVKLGAAVVQQAVSTALGWYVAAVGLVHDVKRFFGAVSTLAGNFGRLFGGGNSGYSAAAKKVKQSTTVGDLIRNDAAARTAVTQAGVALVAAAGHVSDTATFGAKAQGLAAALAASAVDPDDRIRLLLSLGSYQPDSANTSSAIGVAMATMQSACADLFRRCAVSQLILAVGAFQPRSADEASGMAAMVSDVLAAEALRAGDQGEDDVYLQLMAANKAVVADLKARGGNLAAVADFGFSDNLPALMLAQRMYRDPSRSDDLIVQADAVHPAFMPTKFKALAS</sequence>
<evidence type="ECO:0000313" key="3">
    <source>
        <dbReference type="Proteomes" id="UP000234341"/>
    </source>
</evidence>
<evidence type="ECO:0000259" key="1">
    <source>
        <dbReference type="Pfam" id="PF07157"/>
    </source>
</evidence>
<dbReference type="PANTHER" id="PTHR37829">
    <property type="entry name" value="PHAGE-LIKE ELEMENT PBSX PROTEIN XKDT"/>
    <property type="match status" value="1"/>
</dbReference>
<dbReference type="PANTHER" id="PTHR37829:SF3">
    <property type="entry name" value="PROTEIN JAYE-RELATED"/>
    <property type="match status" value="1"/>
</dbReference>
<feature type="domain" description="DNA circulation N-terminal" evidence="1">
    <location>
        <begin position="39"/>
        <end position="132"/>
    </location>
</feature>
<proteinExistence type="predicted"/>
<protein>
    <submittedName>
        <fullName evidence="2">DNA circulation family protein</fullName>
    </submittedName>
</protein>
<evidence type="ECO:0000313" key="2">
    <source>
        <dbReference type="EMBL" id="PLP96973.1"/>
    </source>
</evidence>
<dbReference type="EMBL" id="PJRP01000021">
    <property type="protein sequence ID" value="PLP96973.1"/>
    <property type="molecule type" value="Genomic_DNA"/>
</dbReference>
<dbReference type="Pfam" id="PF07157">
    <property type="entry name" value="DNA_circ_N"/>
    <property type="match status" value="1"/>
</dbReference>
<dbReference type="InterPro" id="IPR052399">
    <property type="entry name" value="Phage_Baseplate_Assmbl_Protein"/>
</dbReference>
<organism evidence="2 3">
    <name type="scientific">Cupriavidus pauculus</name>
    <dbReference type="NCBI Taxonomy" id="82633"/>
    <lineage>
        <taxon>Bacteria</taxon>
        <taxon>Pseudomonadati</taxon>
        <taxon>Pseudomonadota</taxon>
        <taxon>Betaproteobacteria</taxon>
        <taxon>Burkholderiales</taxon>
        <taxon>Burkholderiaceae</taxon>
        <taxon>Cupriavidus</taxon>
    </lineage>
</organism>
<gene>
    <name evidence="2" type="ORF">CYJ10_29460</name>
</gene>
<dbReference type="AlphaFoldDB" id="A0A2N5C419"/>
<dbReference type="OrthoDB" id="378644at2"/>